<evidence type="ECO:0000313" key="2">
    <source>
        <dbReference type="Proteomes" id="UP000249499"/>
    </source>
</evidence>
<geneLocation type="plasmid" evidence="1 2">
    <name>pRt1078</name>
</geneLocation>
<keyword evidence="2" id="KW-1185">Reference proteome</keyword>
<reference evidence="1 2" key="1">
    <citation type="journal article" date="2018" name="Sci. Rep.">
        <title>Rhizobium tumorigenes sp. nov., a novel plant tumorigenic bacterium isolated from cane gall tumors on thornless blackberry.</title>
        <authorList>
            <person name="Kuzmanovi N."/>
            <person name="Smalla K."/>
            <person name="Gronow S."/>
            <person name="PuBawska J."/>
        </authorList>
    </citation>
    <scope>NUCLEOTIDE SEQUENCE [LARGE SCALE GENOMIC DNA]</scope>
    <source>
        <strain evidence="1 2">1078</strain>
    </source>
</reference>
<dbReference type="RefSeq" id="WP_133255569.1">
    <property type="nucleotide sequence ID" value="NZ_CP117256.1"/>
</dbReference>
<keyword evidence="1" id="KW-0614">Plasmid</keyword>
<proteinExistence type="predicted"/>
<organism evidence="1 2">
    <name type="scientific">Rhizobium tumorigenes</name>
    <dbReference type="NCBI Taxonomy" id="2041385"/>
    <lineage>
        <taxon>Bacteria</taxon>
        <taxon>Pseudomonadati</taxon>
        <taxon>Pseudomonadota</taxon>
        <taxon>Alphaproteobacteria</taxon>
        <taxon>Hyphomicrobiales</taxon>
        <taxon>Rhizobiaceae</taxon>
        <taxon>Rhizobium/Agrobacterium group</taxon>
        <taxon>Rhizobium</taxon>
    </lineage>
</organism>
<evidence type="ECO:0000313" key="1">
    <source>
        <dbReference type="EMBL" id="WFR98049.1"/>
    </source>
</evidence>
<dbReference type="Proteomes" id="UP000249499">
    <property type="component" value="Plasmid pRt1078"/>
</dbReference>
<name>A0AAF1KWU9_9HYPH</name>
<dbReference type="AlphaFoldDB" id="A0AAF1KWU9"/>
<protein>
    <submittedName>
        <fullName evidence="1">VPA1262 family N-terminal domain-containing protein</fullName>
    </submittedName>
</protein>
<dbReference type="KEGG" id="rtu:PR017_19435"/>
<reference evidence="2" key="2">
    <citation type="journal article" date="2023" name="MicrobiologyOpen">
        <title>Genomics of the tumorigenes clade of the family Rhizobiaceae and description of Rhizobium rhododendri sp. nov.</title>
        <authorList>
            <person name="Kuzmanovic N."/>
            <person name="diCenzo G.C."/>
            <person name="Bunk B."/>
            <person name="Sproeer C."/>
            <person name="Fruehling A."/>
            <person name="Neumann-Schaal M."/>
            <person name="Overmann J."/>
            <person name="Smalla K."/>
        </authorList>
    </citation>
    <scope>NUCLEOTIDE SEQUENCE [LARGE SCALE GENOMIC DNA]</scope>
    <source>
        <strain evidence="2">1078</strain>
        <plasmid evidence="2">pRt1078</plasmid>
    </source>
</reference>
<dbReference type="SUPFAM" id="SSF56024">
    <property type="entry name" value="Phospholipase D/nuclease"/>
    <property type="match status" value="1"/>
</dbReference>
<dbReference type="EMBL" id="CP117256">
    <property type="protein sequence ID" value="WFR98049.1"/>
    <property type="molecule type" value="Genomic_DNA"/>
</dbReference>
<gene>
    <name evidence="1" type="ORF">PR017_19435</name>
</gene>
<sequence>MNHLLFASVELLPTEMPAPPNPPRGGWWSNIGDDRLCVGRTALPLADALDWYEALKQGRATIPGKTFAITASALGPEPDYEGFAVLPEPPPFSPSWHGRPRLHRLVPMAALAEPVQALRDRMVNVSAEGRARQWLRDHIHFDLLAYDDWLGSGVLIAPNPLLRGFSARIVNRSVTPETLELGGTPRRGANVTSLRMVVEEVRAGAPAWRAEGSPNALGRFRARAPSQVAMVREELFCPVRGVLDREPPAFFFRDFSVSSSVVAEAKARYVDPPTRAPDAGARTVYVRPAPARQSAPPMTPLRALEYLQDARAERQGALRPAESPQVPPGVRLFEHNRGETVDWICGLIGRARSHVLFVDPYLDADDLQQFATATQYQGVAIRGLINPRPRRHKLLDPNGDSFGDLMLKKIAAFRDPAQEFGEIDIRVSLGRRLHDRFLQIDDVIWHAGHSFNKVGGGEISLMTLVAQPIELAQALGETFAEAEPFETWWANRPPAIWSWRHEAGHQLRRLAKWIERPPAGQVRGDVDD</sequence>
<dbReference type="NCBIfam" id="NF040700">
    <property type="entry name" value="VPA1262_N_dom"/>
    <property type="match status" value="1"/>
</dbReference>
<accession>A0AAF1KWU9</accession>